<dbReference type="RefSeq" id="XP_033456438.1">
    <property type="nucleotide sequence ID" value="XM_033605655.1"/>
</dbReference>
<feature type="compositionally biased region" description="Polar residues" evidence="1">
    <location>
        <begin position="96"/>
        <end position="107"/>
    </location>
</feature>
<protein>
    <submittedName>
        <fullName evidence="3">Uncharacterized protein</fullName>
    </submittedName>
</protein>
<feature type="region of interest" description="Disordered" evidence="1">
    <location>
        <begin position="246"/>
        <end position="294"/>
    </location>
</feature>
<gene>
    <name evidence="3" type="ORF">K489DRAFT_383627</name>
</gene>
<reference evidence="3" key="1">
    <citation type="submission" date="2020-01" db="EMBL/GenBank/DDBJ databases">
        <authorList>
            <consortium name="DOE Joint Genome Institute"/>
            <person name="Haridas S."/>
            <person name="Albert R."/>
            <person name="Binder M."/>
            <person name="Bloem J."/>
            <person name="Labutti K."/>
            <person name="Salamov A."/>
            <person name="Andreopoulos B."/>
            <person name="Baker S.E."/>
            <person name="Barry K."/>
            <person name="Bills G."/>
            <person name="Bluhm B.H."/>
            <person name="Cannon C."/>
            <person name="Castanera R."/>
            <person name="Culley D.E."/>
            <person name="Daum C."/>
            <person name="Ezra D."/>
            <person name="Gonzalez J.B."/>
            <person name="Henrissat B."/>
            <person name="Kuo A."/>
            <person name="Liang C."/>
            <person name="Lipzen A."/>
            <person name="Lutzoni F."/>
            <person name="Magnuson J."/>
            <person name="Mondo S."/>
            <person name="Nolan M."/>
            <person name="Ohm R."/>
            <person name="Pangilinan J."/>
            <person name="Park H.-J."/>
            <person name="Ramirez L."/>
            <person name="Alfaro M."/>
            <person name="Sun H."/>
            <person name="Tritt A."/>
            <person name="Yoshinaga Y."/>
            <person name="Zwiers L.-H."/>
            <person name="Turgeon B.G."/>
            <person name="Goodwin S.B."/>
            <person name="Spatafora J.W."/>
            <person name="Crous P.W."/>
            <person name="Grigoriev I.V."/>
        </authorList>
    </citation>
    <scope>NUCLEOTIDE SEQUENCE</scope>
    <source>
        <strain evidence="3">CBS 342.82</strain>
    </source>
</reference>
<evidence type="ECO:0000313" key="2">
    <source>
        <dbReference type="Proteomes" id="UP000504637"/>
    </source>
</evidence>
<evidence type="ECO:0000313" key="3">
    <source>
        <dbReference type="RefSeq" id="XP_033456438.1"/>
    </source>
</evidence>
<feature type="compositionally biased region" description="Basic and acidic residues" evidence="1">
    <location>
        <begin position="280"/>
        <end position="294"/>
    </location>
</feature>
<feature type="region of interest" description="Disordered" evidence="1">
    <location>
        <begin position="30"/>
        <end position="123"/>
    </location>
</feature>
<name>A0A6J3LXP0_9PEZI</name>
<dbReference type="OrthoDB" id="5317787at2759"/>
<dbReference type="AlphaFoldDB" id="A0A6J3LXP0"/>
<proteinExistence type="predicted"/>
<dbReference type="GeneID" id="54363455"/>
<dbReference type="Proteomes" id="UP000504637">
    <property type="component" value="Unplaced"/>
</dbReference>
<evidence type="ECO:0000256" key="1">
    <source>
        <dbReference type="SAM" id="MobiDB-lite"/>
    </source>
</evidence>
<reference evidence="3" key="3">
    <citation type="submission" date="2025-08" db="UniProtKB">
        <authorList>
            <consortium name="RefSeq"/>
        </authorList>
    </citation>
    <scope>IDENTIFICATION</scope>
    <source>
        <strain evidence="3">CBS 342.82</strain>
    </source>
</reference>
<reference evidence="3" key="2">
    <citation type="submission" date="2020-04" db="EMBL/GenBank/DDBJ databases">
        <authorList>
            <consortium name="NCBI Genome Project"/>
        </authorList>
    </citation>
    <scope>NUCLEOTIDE SEQUENCE</scope>
    <source>
        <strain evidence="3">CBS 342.82</strain>
    </source>
</reference>
<accession>A0A6J3LXP0</accession>
<feature type="compositionally biased region" description="Polar residues" evidence="1">
    <location>
        <begin position="70"/>
        <end position="82"/>
    </location>
</feature>
<sequence length="472" mass="53182">MILHHRRRDEDLRRSCRLGGCVGEDNAISFDQLGNRSTPTSSLSSSSGDRNSYHTQSTECSETRSKPSCLASQISDNSSTMSRDMFAGGANRQDPYASTYTYMSSNNGDDEHVRDDYQDHDDDDDDDYEMPAYMTRQSCKPSAIPATPADFSDLFPSRRKLKVRHDETTPDGDMNLRIDTQVINRNGRACDMTLFHLRIHDVQTREFSLRRYCRDSGREVCNSTRKTQKAIPQRRPSLQRSLSNALNSLRPRSAGESKLSANGLKLRRNDSGYGSMHSVDFQRGDSSRSARDEAYQKTVSTTAPVKLEFSNYAQVEVKRLGSLNHRRCEFDYWGAHYSWKRVARKDCSSPSFHLIKSGSEHAVAYIVPSALSKAQEAQERSRGFWVPPCTMWIADDATVAAQKDISDVIVASGLLALIDNSFLDRCHRKAATRMSLPGAAEAKRLLSEFFRRGPSTFDHNATLDSRPWTVSH</sequence>
<feature type="compositionally biased region" description="Low complexity" evidence="1">
    <location>
        <begin position="37"/>
        <end position="47"/>
    </location>
</feature>
<organism evidence="3">
    <name type="scientific">Dissoconium aciculare CBS 342.82</name>
    <dbReference type="NCBI Taxonomy" id="1314786"/>
    <lineage>
        <taxon>Eukaryota</taxon>
        <taxon>Fungi</taxon>
        <taxon>Dikarya</taxon>
        <taxon>Ascomycota</taxon>
        <taxon>Pezizomycotina</taxon>
        <taxon>Dothideomycetes</taxon>
        <taxon>Dothideomycetidae</taxon>
        <taxon>Mycosphaerellales</taxon>
        <taxon>Dissoconiaceae</taxon>
        <taxon>Dissoconium</taxon>
    </lineage>
</organism>
<feature type="compositionally biased region" description="Polar residues" evidence="1">
    <location>
        <begin position="48"/>
        <end position="60"/>
    </location>
</feature>
<keyword evidence="2" id="KW-1185">Reference proteome</keyword>